<sequence length="404" mass="44643">MDQSVNKLTAESTETPPPKPSGKPNRRGSGSRKKAAEKYRTHKNETVGKKFIDDRISKFILENACDVEELFGQLSISVPTTVPSQPIPITTHLIEEVAEQTVRTLVASCKVPTPDIEADIETVKSAASLQVFAKVRISQQNTPFQTISPDEDTLAEQVVRNASTAILPIASYIDQIGQVEVDGQTFIPVEEPTQGVFKSYNYVKLRDNIVEGADTVIDIPTGNALPIQDLIRLDQMGARGGELALYVISREDAIARNIIDANNVINPQVLANELIPPPEVAHIVEVRAGRRVLPPVDIFRRYAEFLSRVQKKLAYEKLPSLQLERAKGTSAQLVYAGEWHGDARHVASFRRVDGPSLFMGAAFELNVKHGPHTNERIAAISGTVYSRNSIPRLMQTLSQRVERK</sequence>
<name>A0A7R7T203_9VIRU</name>
<evidence type="ECO:0000313" key="2">
    <source>
        <dbReference type="EMBL" id="BCP45655.1"/>
    </source>
</evidence>
<proteinExistence type="predicted"/>
<dbReference type="EMBL" id="LC597875">
    <property type="protein sequence ID" value="BCP45655.1"/>
    <property type="molecule type" value="Genomic_RNA"/>
</dbReference>
<feature type="compositionally biased region" description="Polar residues" evidence="1">
    <location>
        <begin position="1"/>
        <end position="14"/>
    </location>
</feature>
<feature type="compositionally biased region" description="Basic residues" evidence="1">
    <location>
        <begin position="24"/>
        <end position="33"/>
    </location>
</feature>
<evidence type="ECO:0000256" key="1">
    <source>
        <dbReference type="SAM" id="MobiDB-lite"/>
    </source>
</evidence>
<accession>A0A7R7T203</accession>
<feature type="region of interest" description="Disordered" evidence="1">
    <location>
        <begin position="1"/>
        <end position="42"/>
    </location>
</feature>
<organism evidence="2">
    <name type="scientific">Osugoroshi virus</name>
    <dbReference type="NCBI Taxonomy" id="2202814"/>
    <lineage>
        <taxon>Viruses</taxon>
        <taxon>Riboviria</taxon>
        <taxon>Orthornavirae</taxon>
        <taxon>Pisuviricota</taxon>
        <taxon>Duplopiviricetes</taxon>
        <taxon>Durnavirales</taxon>
        <taxon>Partitiviridae</taxon>
    </lineage>
</organism>
<reference evidence="2" key="1">
    <citation type="submission" date="2020-12" db="EMBL/GenBank/DDBJ databases">
        <title>Osugoroshi viruses, novel members of Partitiviridae, are late male-killing virus in Homona magnanima.</title>
        <authorList>
            <person name="Fujita R."/>
            <person name="Inoue M."/>
            <person name="Takamatu T."/>
            <person name="Arai H."/>
            <person name="Nishino M."/>
            <person name="Abe N."/>
            <person name="Nakai M."/>
            <person name="Urayama S."/>
            <person name="Chiba Y."/>
            <person name="Kunimi Y."/>
        </authorList>
    </citation>
    <scope>NUCLEOTIDE SEQUENCE</scope>
</reference>
<protein>
    <submittedName>
        <fullName evidence="2">Uncharacterized protein</fullName>
    </submittedName>
</protein>